<dbReference type="EMBL" id="HF935194">
    <property type="protein sequence ID" value="CCX04256.1"/>
    <property type="molecule type" value="Genomic_DNA"/>
</dbReference>
<keyword evidence="9" id="KW-1185">Reference proteome</keyword>
<dbReference type="Proteomes" id="UP000018144">
    <property type="component" value="Unassembled WGS sequence"/>
</dbReference>
<reference evidence="8 9" key="1">
    <citation type="journal article" date="2013" name="PLoS Genet.">
        <title>The genome and development-dependent transcriptomes of Pyronema confluens: a window into fungal evolution.</title>
        <authorList>
            <person name="Traeger S."/>
            <person name="Altegoer F."/>
            <person name="Freitag M."/>
            <person name="Gabaldon T."/>
            <person name="Kempken F."/>
            <person name="Kumar A."/>
            <person name="Marcet-Houben M."/>
            <person name="Poggeler S."/>
            <person name="Stajich J.E."/>
            <person name="Nowrousian M."/>
        </authorList>
    </citation>
    <scope>NUCLEOTIDE SEQUENCE [LARGE SCALE GENOMIC DNA]</scope>
    <source>
        <strain evidence="9">CBS 100304</strain>
        <tissue evidence="8">Vegetative mycelium</tissue>
    </source>
</reference>
<gene>
    <name evidence="8" type="ORF">PCON_01276</name>
</gene>
<feature type="domain" description="MARVEL" evidence="7">
    <location>
        <begin position="5"/>
        <end position="127"/>
    </location>
</feature>
<dbReference type="STRING" id="1076935.U4KU91"/>
<evidence type="ECO:0000256" key="6">
    <source>
        <dbReference type="SAM" id="Phobius"/>
    </source>
</evidence>
<accession>U4KU91</accession>
<comment type="subcellular location">
    <subcellularLocation>
        <location evidence="1">Membrane</location>
        <topology evidence="1">Multi-pass membrane protein</topology>
    </subcellularLocation>
</comment>
<evidence type="ECO:0000256" key="1">
    <source>
        <dbReference type="ARBA" id="ARBA00004141"/>
    </source>
</evidence>
<evidence type="ECO:0000256" key="4">
    <source>
        <dbReference type="ARBA" id="ARBA00023136"/>
    </source>
</evidence>
<feature type="transmembrane region" description="Helical" evidence="6">
    <location>
        <begin position="66"/>
        <end position="86"/>
    </location>
</feature>
<protein>
    <recommendedName>
        <fullName evidence="7">MARVEL domain-containing protein</fullName>
    </recommendedName>
</protein>
<dbReference type="eggNOG" id="ENOG502S522">
    <property type="taxonomic scope" value="Eukaryota"/>
</dbReference>
<dbReference type="PANTHER" id="PTHR37451:SF1">
    <property type="entry name" value="MARVEL DOMAIN-CONTAINING PROTEIN"/>
    <property type="match status" value="1"/>
</dbReference>
<dbReference type="PANTHER" id="PTHR37451">
    <property type="entry name" value="MARVEL DOMAIN"/>
    <property type="match status" value="1"/>
</dbReference>
<keyword evidence="4 6" id="KW-0472">Membrane</keyword>
<dbReference type="AlphaFoldDB" id="U4KU91"/>
<proteinExistence type="predicted"/>
<evidence type="ECO:0000313" key="9">
    <source>
        <dbReference type="Proteomes" id="UP000018144"/>
    </source>
</evidence>
<name>U4KU91_PYROM</name>
<evidence type="ECO:0000256" key="2">
    <source>
        <dbReference type="ARBA" id="ARBA00022692"/>
    </source>
</evidence>
<feature type="region of interest" description="Disordered" evidence="5">
    <location>
        <begin position="189"/>
        <end position="241"/>
    </location>
</feature>
<dbReference type="Pfam" id="PF01284">
    <property type="entry name" value="MARVEL"/>
    <property type="match status" value="1"/>
</dbReference>
<evidence type="ECO:0000259" key="7">
    <source>
        <dbReference type="Pfam" id="PF01284"/>
    </source>
</evidence>
<keyword evidence="3 6" id="KW-1133">Transmembrane helix</keyword>
<sequence>MNLILPLRIVQAVCALIVLGLAGYCVDVLKYYPEAAFMVFTSVWTFVILAYLLISPMYYPQLHNRWVVVGSEAVTMIFWFAGFIAIADSTKASRFICFGGGCQVLSCAKAAAVFGAFSWIAWAVTLGLIVHALIQYRKGEAGGTTDAGKDSELGVVEAKGNGDEASTQAGGLIKDMEVTGSLRGGQKVQLSKDNLGNDSASAPAPAPPSELTSEPSEPSAPAPTVGTGPANMGGHPVRPSLERMPAYHRGMQGFLLPQLPEPIHHGAEGFGLPMPMAESYGGRS</sequence>
<keyword evidence="2 6" id="KW-0812">Transmembrane</keyword>
<dbReference type="GO" id="GO:0016020">
    <property type="term" value="C:membrane"/>
    <property type="evidence" value="ECO:0007669"/>
    <property type="project" value="UniProtKB-SubCell"/>
</dbReference>
<feature type="transmembrane region" description="Helical" evidence="6">
    <location>
        <begin position="113"/>
        <end position="134"/>
    </location>
</feature>
<dbReference type="InterPro" id="IPR008253">
    <property type="entry name" value="Marvel"/>
</dbReference>
<feature type="compositionally biased region" description="Low complexity" evidence="5">
    <location>
        <begin position="199"/>
        <end position="223"/>
    </location>
</feature>
<feature type="transmembrane region" description="Helical" evidence="6">
    <location>
        <begin position="35"/>
        <end position="54"/>
    </location>
</feature>
<feature type="compositionally biased region" description="Polar residues" evidence="5">
    <location>
        <begin position="189"/>
        <end position="198"/>
    </location>
</feature>
<evidence type="ECO:0000256" key="5">
    <source>
        <dbReference type="SAM" id="MobiDB-lite"/>
    </source>
</evidence>
<dbReference type="OrthoDB" id="2117453at2759"/>
<evidence type="ECO:0000313" key="8">
    <source>
        <dbReference type="EMBL" id="CCX04256.1"/>
    </source>
</evidence>
<organism evidence="8 9">
    <name type="scientific">Pyronema omphalodes (strain CBS 100304)</name>
    <name type="common">Pyronema confluens</name>
    <dbReference type="NCBI Taxonomy" id="1076935"/>
    <lineage>
        <taxon>Eukaryota</taxon>
        <taxon>Fungi</taxon>
        <taxon>Dikarya</taxon>
        <taxon>Ascomycota</taxon>
        <taxon>Pezizomycotina</taxon>
        <taxon>Pezizomycetes</taxon>
        <taxon>Pezizales</taxon>
        <taxon>Pyronemataceae</taxon>
        <taxon>Pyronema</taxon>
    </lineage>
</organism>
<evidence type="ECO:0000256" key="3">
    <source>
        <dbReference type="ARBA" id="ARBA00022989"/>
    </source>
</evidence>